<dbReference type="Proteomes" id="UP000553776">
    <property type="component" value="Unassembled WGS sequence"/>
</dbReference>
<feature type="domain" description="Xylose isomerase-like TIM barrel" evidence="1">
    <location>
        <begin position="29"/>
        <end position="233"/>
    </location>
</feature>
<gene>
    <name evidence="2" type="ORF">H7B90_00215</name>
</gene>
<evidence type="ECO:0000313" key="2">
    <source>
        <dbReference type="EMBL" id="MBB6689814.1"/>
    </source>
</evidence>
<dbReference type="InterPro" id="IPR036237">
    <property type="entry name" value="Xyl_isomerase-like_sf"/>
</dbReference>
<protein>
    <submittedName>
        <fullName evidence="2">Sugar phosphate isomerase/epimerase</fullName>
    </submittedName>
</protein>
<dbReference type="AlphaFoldDB" id="A0A841TW40"/>
<dbReference type="InterPro" id="IPR013022">
    <property type="entry name" value="Xyl_isomerase-like_TIM-brl"/>
</dbReference>
<keyword evidence="2" id="KW-0413">Isomerase</keyword>
<evidence type="ECO:0000259" key="1">
    <source>
        <dbReference type="Pfam" id="PF01261"/>
    </source>
</evidence>
<dbReference type="EMBL" id="JACJVR010000002">
    <property type="protein sequence ID" value="MBB6689814.1"/>
    <property type="molecule type" value="Genomic_DNA"/>
</dbReference>
<dbReference type="RefSeq" id="WP_185133851.1">
    <property type="nucleotide sequence ID" value="NZ_JACJVR010000002.1"/>
</dbReference>
<accession>A0A841TW40</accession>
<evidence type="ECO:0000313" key="3">
    <source>
        <dbReference type="Proteomes" id="UP000553776"/>
    </source>
</evidence>
<organism evidence="2 3">
    <name type="scientific">Cohnella xylanilytica</name>
    <dbReference type="NCBI Taxonomy" id="557555"/>
    <lineage>
        <taxon>Bacteria</taxon>
        <taxon>Bacillati</taxon>
        <taxon>Bacillota</taxon>
        <taxon>Bacilli</taxon>
        <taxon>Bacillales</taxon>
        <taxon>Paenibacillaceae</taxon>
        <taxon>Cohnella</taxon>
    </lineage>
</organism>
<sequence length="258" mass="29410">MDKSRIGAQLYTVREFTKTPESLKETLLRVKEIGYAAVQVSAIGPIRPEVVKELADEAGLAICATHVGFDRLRGQLDEVVREHKLWNCRYVGLGSMPPEYRDSKKGYEKFVRETAPIARRLHEEGLQFVYHNHRFEFARIDGTRTGMDILLEDTDPDAFGIELDVYWAQAGGGSPDAWVRKVKGRMAVVHLKDMEIVKDQAVTAELGEGNMDVSGIVRACRDTGVEWYVVEQDDCRRDPFESLAISYRRLMREMSFEH</sequence>
<dbReference type="SUPFAM" id="SSF51658">
    <property type="entry name" value="Xylose isomerase-like"/>
    <property type="match status" value="1"/>
</dbReference>
<dbReference type="PANTHER" id="PTHR12110">
    <property type="entry name" value="HYDROXYPYRUVATE ISOMERASE"/>
    <property type="match status" value="1"/>
</dbReference>
<keyword evidence="3" id="KW-1185">Reference proteome</keyword>
<dbReference type="PANTHER" id="PTHR12110:SF41">
    <property type="entry name" value="INOSOSE DEHYDRATASE"/>
    <property type="match status" value="1"/>
</dbReference>
<dbReference type="InterPro" id="IPR050312">
    <property type="entry name" value="IolE/XylAMocC-like"/>
</dbReference>
<dbReference type="GO" id="GO:0016853">
    <property type="term" value="F:isomerase activity"/>
    <property type="evidence" value="ECO:0007669"/>
    <property type="project" value="UniProtKB-KW"/>
</dbReference>
<name>A0A841TW40_9BACL</name>
<dbReference type="Gene3D" id="3.20.20.150">
    <property type="entry name" value="Divalent-metal-dependent TIM barrel enzymes"/>
    <property type="match status" value="1"/>
</dbReference>
<comment type="caution">
    <text evidence="2">The sequence shown here is derived from an EMBL/GenBank/DDBJ whole genome shotgun (WGS) entry which is preliminary data.</text>
</comment>
<proteinExistence type="predicted"/>
<dbReference type="Pfam" id="PF01261">
    <property type="entry name" value="AP_endonuc_2"/>
    <property type="match status" value="1"/>
</dbReference>
<reference evidence="2 3" key="1">
    <citation type="submission" date="2020-08" db="EMBL/GenBank/DDBJ databases">
        <title>Cohnella phylogeny.</title>
        <authorList>
            <person name="Dunlap C."/>
        </authorList>
    </citation>
    <scope>NUCLEOTIDE SEQUENCE [LARGE SCALE GENOMIC DNA]</scope>
    <source>
        <strain evidence="2 3">DSM 25239</strain>
    </source>
</reference>